<dbReference type="HAMAP" id="MF_01326_B">
    <property type="entry name" value="Ribosomal_uL24_B"/>
    <property type="match status" value="1"/>
</dbReference>
<name>A0A0G1N6D4_9BACT</name>
<dbReference type="NCBIfam" id="TIGR01079">
    <property type="entry name" value="rplX_bact"/>
    <property type="match status" value="1"/>
</dbReference>
<dbReference type="SUPFAM" id="SSF50104">
    <property type="entry name" value="Translation proteins SH3-like domain"/>
    <property type="match status" value="1"/>
</dbReference>
<dbReference type="Pfam" id="PF00467">
    <property type="entry name" value="KOW"/>
    <property type="match status" value="1"/>
</dbReference>
<dbReference type="InterPro" id="IPR003256">
    <property type="entry name" value="Ribosomal_uL24"/>
</dbReference>
<evidence type="ECO:0000256" key="5">
    <source>
        <dbReference type="HAMAP-Rule" id="MF_01326"/>
    </source>
</evidence>
<dbReference type="PATRIC" id="fig|1618663.3.peg.24"/>
<dbReference type="GO" id="GO:0005840">
    <property type="term" value="C:ribosome"/>
    <property type="evidence" value="ECO:0007669"/>
    <property type="project" value="UniProtKB-KW"/>
</dbReference>
<dbReference type="AlphaFoldDB" id="A0A0G1N6D4"/>
<comment type="similarity">
    <text evidence="1 5 6">Belongs to the universal ribosomal protein uL24 family.</text>
</comment>
<dbReference type="Proteomes" id="UP000034727">
    <property type="component" value="Unassembled WGS sequence"/>
</dbReference>
<feature type="domain" description="KOW" evidence="7">
    <location>
        <begin position="1"/>
        <end position="27"/>
    </location>
</feature>
<dbReference type="GO" id="GO:0003735">
    <property type="term" value="F:structural constituent of ribosome"/>
    <property type="evidence" value="ECO:0007669"/>
    <property type="project" value="InterPro"/>
</dbReference>
<dbReference type="PANTHER" id="PTHR12903">
    <property type="entry name" value="MITOCHONDRIAL RIBOSOMAL PROTEIN L24"/>
    <property type="match status" value="1"/>
</dbReference>
<protein>
    <recommendedName>
        <fullName evidence="4 5">Large ribosomal subunit protein uL24</fullName>
    </recommendedName>
</protein>
<comment type="function">
    <text evidence="5">One of the proteins that surrounds the polypeptide exit tunnel on the outside of the subunit.</text>
</comment>
<evidence type="ECO:0000313" key="8">
    <source>
        <dbReference type="EMBL" id="KKU15877.1"/>
    </source>
</evidence>
<dbReference type="InterPro" id="IPR057264">
    <property type="entry name" value="Ribosomal_uL24_C"/>
</dbReference>
<evidence type="ECO:0000259" key="7">
    <source>
        <dbReference type="SMART" id="SM00739"/>
    </source>
</evidence>
<keyword evidence="3 5" id="KW-0687">Ribonucleoprotein</keyword>
<gene>
    <name evidence="5" type="primary">rplX</name>
    <name evidence="8" type="ORF">UX22_C0001G0019</name>
</gene>
<dbReference type="InterPro" id="IPR005824">
    <property type="entry name" value="KOW"/>
</dbReference>
<dbReference type="CDD" id="cd06089">
    <property type="entry name" value="KOW_RPL26"/>
    <property type="match status" value="1"/>
</dbReference>
<dbReference type="GO" id="GO:0006412">
    <property type="term" value="P:translation"/>
    <property type="evidence" value="ECO:0007669"/>
    <property type="project" value="UniProtKB-UniRule"/>
</dbReference>
<dbReference type="InterPro" id="IPR041988">
    <property type="entry name" value="Ribosomal_uL24_KOW"/>
</dbReference>
<evidence type="ECO:0000256" key="2">
    <source>
        <dbReference type="ARBA" id="ARBA00022980"/>
    </source>
</evidence>
<comment type="function">
    <text evidence="5">One of two assembly initiator proteins, it binds directly to the 5'-end of the 23S rRNA, where it nucleates assembly of the 50S subunit.</text>
</comment>
<keyword evidence="5" id="KW-0699">rRNA-binding</keyword>
<organism evidence="8 9">
    <name type="scientific">Candidatus Jorgensenbacteria bacterium GW2011_GWA2_45_9</name>
    <dbReference type="NCBI Taxonomy" id="1618663"/>
    <lineage>
        <taxon>Bacteria</taxon>
        <taxon>Candidatus Joergenseniibacteriota</taxon>
    </lineage>
</organism>
<evidence type="ECO:0000313" key="9">
    <source>
        <dbReference type="Proteomes" id="UP000034727"/>
    </source>
</evidence>
<accession>A0A0G1N6D4</accession>
<keyword evidence="2 5" id="KW-0689">Ribosomal protein</keyword>
<dbReference type="InterPro" id="IPR005825">
    <property type="entry name" value="Ribosomal_uL24_CS"/>
</dbReference>
<dbReference type="InterPro" id="IPR008991">
    <property type="entry name" value="Translation_prot_SH3-like_sf"/>
</dbReference>
<dbReference type="EMBL" id="LCLJ01000001">
    <property type="protein sequence ID" value="KKU15877.1"/>
    <property type="molecule type" value="Genomic_DNA"/>
</dbReference>
<comment type="subunit">
    <text evidence="5">Part of the 50S ribosomal subunit.</text>
</comment>
<keyword evidence="5" id="KW-0694">RNA-binding</keyword>
<dbReference type="PROSITE" id="PS01108">
    <property type="entry name" value="RIBOSOMAL_L24"/>
    <property type="match status" value="1"/>
</dbReference>
<evidence type="ECO:0000256" key="1">
    <source>
        <dbReference type="ARBA" id="ARBA00010618"/>
    </source>
</evidence>
<evidence type="ECO:0000256" key="4">
    <source>
        <dbReference type="ARBA" id="ARBA00035206"/>
    </source>
</evidence>
<dbReference type="InterPro" id="IPR014722">
    <property type="entry name" value="Rib_uL2_dom2"/>
</dbReference>
<dbReference type="SMART" id="SM00739">
    <property type="entry name" value="KOW"/>
    <property type="match status" value="1"/>
</dbReference>
<proteinExistence type="inferred from homology"/>
<reference evidence="8 9" key="1">
    <citation type="journal article" date="2015" name="Nature">
        <title>rRNA introns, odd ribosomes, and small enigmatic genomes across a large radiation of phyla.</title>
        <authorList>
            <person name="Brown C.T."/>
            <person name="Hug L.A."/>
            <person name="Thomas B.C."/>
            <person name="Sharon I."/>
            <person name="Castelle C.J."/>
            <person name="Singh A."/>
            <person name="Wilkins M.J."/>
            <person name="Williams K.H."/>
            <person name="Banfield J.F."/>
        </authorList>
    </citation>
    <scope>NUCLEOTIDE SEQUENCE [LARGE SCALE GENOMIC DNA]</scope>
</reference>
<evidence type="ECO:0000256" key="6">
    <source>
        <dbReference type="RuleBase" id="RU003477"/>
    </source>
</evidence>
<sequence length="99" mass="11016">MKKGDTVKIISGKDRGKTGKILRFDTRAGKITVEGVNVYKKHSKPKRQGEKGEVVSIIRPFDVSNAMVVCSSCNRAVREQYRIEDGKKTRCCRKCGAAI</sequence>
<dbReference type="Pfam" id="PF17136">
    <property type="entry name" value="ribosomal_L24"/>
    <property type="match status" value="1"/>
</dbReference>
<dbReference type="GO" id="GO:0019843">
    <property type="term" value="F:rRNA binding"/>
    <property type="evidence" value="ECO:0007669"/>
    <property type="project" value="UniProtKB-UniRule"/>
</dbReference>
<dbReference type="Gene3D" id="2.30.30.30">
    <property type="match status" value="1"/>
</dbReference>
<dbReference type="GO" id="GO:1990904">
    <property type="term" value="C:ribonucleoprotein complex"/>
    <property type="evidence" value="ECO:0007669"/>
    <property type="project" value="UniProtKB-KW"/>
</dbReference>
<evidence type="ECO:0000256" key="3">
    <source>
        <dbReference type="ARBA" id="ARBA00023274"/>
    </source>
</evidence>
<comment type="caution">
    <text evidence="8">The sequence shown here is derived from an EMBL/GenBank/DDBJ whole genome shotgun (WGS) entry which is preliminary data.</text>
</comment>